<feature type="non-terminal residue" evidence="1">
    <location>
        <position position="162"/>
    </location>
</feature>
<reference evidence="1" key="2">
    <citation type="submission" date="2021-10" db="EMBL/GenBank/DDBJ databases">
        <title>Phylogenomics reveals ancestral predisposition of the termite-cultivated fungus Termitomyces towards a domesticated lifestyle.</title>
        <authorList>
            <person name="Auxier B."/>
            <person name="Grum-Grzhimaylo A."/>
            <person name="Cardenas M.E."/>
            <person name="Lodge J.D."/>
            <person name="Laessoe T."/>
            <person name="Pedersen O."/>
            <person name="Smith M.E."/>
            <person name="Kuyper T.W."/>
            <person name="Franco-Molano E.A."/>
            <person name="Baroni T.J."/>
            <person name="Aanen D.K."/>
        </authorList>
    </citation>
    <scope>NUCLEOTIDE SEQUENCE</scope>
    <source>
        <strain evidence="1">AP01</strain>
        <tissue evidence="1">Mycelium</tissue>
    </source>
</reference>
<reference evidence="1" key="1">
    <citation type="submission" date="2020-07" db="EMBL/GenBank/DDBJ databases">
        <authorList>
            <person name="Nieuwenhuis M."/>
            <person name="Van De Peppel L.J.J."/>
        </authorList>
    </citation>
    <scope>NUCLEOTIDE SEQUENCE</scope>
    <source>
        <strain evidence="1">AP01</strain>
        <tissue evidence="1">Mycelium</tissue>
    </source>
</reference>
<dbReference type="EMBL" id="JABCKV010000665">
    <property type="protein sequence ID" value="KAG5640519.1"/>
    <property type="molecule type" value="Genomic_DNA"/>
</dbReference>
<evidence type="ECO:0000313" key="2">
    <source>
        <dbReference type="Proteomes" id="UP000775547"/>
    </source>
</evidence>
<dbReference type="OrthoDB" id="2720314at2759"/>
<proteinExistence type="predicted"/>
<organism evidence="1 2">
    <name type="scientific">Asterophora parasitica</name>
    <dbReference type="NCBI Taxonomy" id="117018"/>
    <lineage>
        <taxon>Eukaryota</taxon>
        <taxon>Fungi</taxon>
        <taxon>Dikarya</taxon>
        <taxon>Basidiomycota</taxon>
        <taxon>Agaricomycotina</taxon>
        <taxon>Agaricomycetes</taxon>
        <taxon>Agaricomycetidae</taxon>
        <taxon>Agaricales</taxon>
        <taxon>Tricholomatineae</taxon>
        <taxon>Lyophyllaceae</taxon>
        <taxon>Asterophora</taxon>
    </lineage>
</organism>
<dbReference type="AlphaFoldDB" id="A0A9P7G0H4"/>
<protein>
    <submittedName>
        <fullName evidence="1">Uncharacterized protein</fullName>
    </submittedName>
</protein>
<sequence>MVPPPQKIVILDNLKVSAVPHPRRSSGVVNYTAVVVDQSIAETYIHFPPKLDKSYGGEMIAFFAAAITTPLSLEAHLPHVLLELIACAKHLGKSHNRGALTNGFEWHFIAMDLDADGEGAKYWVSQLVQWRTQQSPTSSEQIVEPTDNASDPALIAAILSSW</sequence>
<dbReference type="Proteomes" id="UP000775547">
    <property type="component" value="Unassembled WGS sequence"/>
</dbReference>
<comment type="caution">
    <text evidence="1">The sequence shown here is derived from an EMBL/GenBank/DDBJ whole genome shotgun (WGS) entry which is preliminary data.</text>
</comment>
<evidence type="ECO:0000313" key="1">
    <source>
        <dbReference type="EMBL" id="KAG5640519.1"/>
    </source>
</evidence>
<keyword evidence="2" id="KW-1185">Reference proteome</keyword>
<gene>
    <name evidence="1" type="ORF">DXG03_008229</name>
</gene>
<name>A0A9P7G0H4_9AGAR</name>
<accession>A0A9P7G0H4</accession>